<gene>
    <name evidence="1" type="ORF">A2782_04160</name>
</gene>
<comment type="caution">
    <text evidence="1">The sequence shown here is derived from an EMBL/GenBank/DDBJ whole genome shotgun (WGS) entry which is preliminary data.</text>
</comment>
<name>A0A1G1UZW4_9BACT</name>
<evidence type="ECO:0000313" key="2">
    <source>
        <dbReference type="Proteomes" id="UP000177967"/>
    </source>
</evidence>
<proteinExistence type="predicted"/>
<accession>A0A1G1UZW4</accession>
<dbReference type="AlphaFoldDB" id="A0A1G1UZW4"/>
<sequence length="194" mass="22507">MSFDEITARYKQDGFRRLSWEEYEEALKLLLQKIEDYLEKNSLRVDAVVPILRGGAFPGTYLAYKLNLLRVVPVQYKYFYDDGKIELRQLLGLPEGLQLPESPTFLLVENNHCFGLTANTAAKDIKDKFPQTKLIYAADYMDYSYQKNDYADALFYGKLNNLKLFLVDFVVRSNFKEVCSVAFYKVSHSNTLCN</sequence>
<dbReference type="InterPro" id="IPR000836">
    <property type="entry name" value="PRTase_dom"/>
</dbReference>
<dbReference type="Gene3D" id="3.40.50.2020">
    <property type="match status" value="1"/>
</dbReference>
<dbReference type="STRING" id="1797513.A2782_04160"/>
<organism evidence="1 2">
    <name type="scientific">Candidatus Blackburnbacteria bacterium RIFCSPHIGHO2_01_FULL_43_15b</name>
    <dbReference type="NCBI Taxonomy" id="1797513"/>
    <lineage>
        <taxon>Bacteria</taxon>
        <taxon>Candidatus Blackburniibacteriota</taxon>
    </lineage>
</organism>
<dbReference type="InterPro" id="IPR029057">
    <property type="entry name" value="PRTase-like"/>
</dbReference>
<reference evidence="1 2" key="1">
    <citation type="journal article" date="2016" name="Nat. Commun.">
        <title>Thousands of microbial genomes shed light on interconnected biogeochemical processes in an aquifer system.</title>
        <authorList>
            <person name="Anantharaman K."/>
            <person name="Brown C.T."/>
            <person name="Hug L.A."/>
            <person name="Sharon I."/>
            <person name="Castelle C.J."/>
            <person name="Probst A.J."/>
            <person name="Thomas B.C."/>
            <person name="Singh A."/>
            <person name="Wilkins M.J."/>
            <person name="Karaoz U."/>
            <person name="Brodie E.L."/>
            <person name="Williams K.H."/>
            <person name="Hubbard S.S."/>
            <person name="Banfield J.F."/>
        </authorList>
    </citation>
    <scope>NUCLEOTIDE SEQUENCE [LARGE SCALE GENOMIC DNA]</scope>
</reference>
<dbReference type="Proteomes" id="UP000177967">
    <property type="component" value="Unassembled WGS sequence"/>
</dbReference>
<dbReference type="EMBL" id="MHBW01000023">
    <property type="protein sequence ID" value="OGY08683.1"/>
    <property type="molecule type" value="Genomic_DNA"/>
</dbReference>
<dbReference type="SUPFAM" id="SSF53271">
    <property type="entry name" value="PRTase-like"/>
    <property type="match status" value="1"/>
</dbReference>
<evidence type="ECO:0000313" key="1">
    <source>
        <dbReference type="EMBL" id="OGY08683.1"/>
    </source>
</evidence>
<dbReference type="CDD" id="cd06223">
    <property type="entry name" value="PRTases_typeI"/>
    <property type="match status" value="1"/>
</dbReference>
<protein>
    <recommendedName>
        <fullName evidence="3">Phosphoribosyltransferase domain-containing protein</fullName>
    </recommendedName>
</protein>
<evidence type="ECO:0008006" key="3">
    <source>
        <dbReference type="Google" id="ProtNLM"/>
    </source>
</evidence>